<organism evidence="2 3">
    <name type="scientific">Deinococcus seoulensis</name>
    <dbReference type="NCBI Taxonomy" id="1837379"/>
    <lineage>
        <taxon>Bacteria</taxon>
        <taxon>Thermotogati</taxon>
        <taxon>Deinococcota</taxon>
        <taxon>Deinococci</taxon>
        <taxon>Deinococcales</taxon>
        <taxon>Deinococcaceae</taxon>
        <taxon>Deinococcus</taxon>
    </lineage>
</organism>
<keyword evidence="1" id="KW-0812">Transmembrane</keyword>
<keyword evidence="3" id="KW-1185">Reference proteome</keyword>
<evidence type="ECO:0000313" key="3">
    <source>
        <dbReference type="Proteomes" id="UP000634308"/>
    </source>
</evidence>
<comment type="caution">
    <text evidence="2">The sequence shown here is derived from an EMBL/GenBank/DDBJ whole genome shotgun (WGS) entry which is preliminary data.</text>
</comment>
<name>A0ABQ2RTZ1_9DEIO</name>
<gene>
    <name evidence="2" type="ORF">GCM10008959_30990</name>
</gene>
<protein>
    <recommendedName>
        <fullName evidence="4">DUF3325 domain-containing protein</fullName>
    </recommendedName>
</protein>
<keyword evidence="1" id="KW-1133">Transmembrane helix</keyword>
<feature type="transmembrane region" description="Helical" evidence="1">
    <location>
        <begin position="42"/>
        <end position="75"/>
    </location>
</feature>
<feature type="transmembrane region" description="Helical" evidence="1">
    <location>
        <begin position="87"/>
        <end position="107"/>
    </location>
</feature>
<dbReference type="Proteomes" id="UP000634308">
    <property type="component" value="Unassembled WGS sequence"/>
</dbReference>
<keyword evidence="1" id="KW-0472">Membrane</keyword>
<reference evidence="3" key="1">
    <citation type="journal article" date="2019" name="Int. J. Syst. Evol. Microbiol.">
        <title>The Global Catalogue of Microorganisms (GCM) 10K type strain sequencing project: providing services to taxonomists for standard genome sequencing and annotation.</title>
        <authorList>
            <consortium name="The Broad Institute Genomics Platform"/>
            <consortium name="The Broad Institute Genome Sequencing Center for Infectious Disease"/>
            <person name="Wu L."/>
            <person name="Ma J."/>
        </authorList>
    </citation>
    <scope>NUCLEOTIDE SEQUENCE [LARGE SCALE GENOMIC DNA]</scope>
    <source>
        <strain evidence="3">JCM 31404</strain>
    </source>
</reference>
<dbReference type="EMBL" id="BMQM01000024">
    <property type="protein sequence ID" value="GGR66587.1"/>
    <property type="molecule type" value="Genomic_DNA"/>
</dbReference>
<evidence type="ECO:0000256" key="1">
    <source>
        <dbReference type="SAM" id="Phobius"/>
    </source>
</evidence>
<sequence>MAAHQVLLLLTGTLLAALLTLGLSLQRRWWAGVGRAPHHVLFFLVCAALTVSAGLAWRAGAAAWALLPALILLLSMPRTRPGRADHWQRALACAAAFLTGTLIAWGAPGR</sequence>
<dbReference type="RefSeq" id="WP_189065903.1">
    <property type="nucleotide sequence ID" value="NZ_BMQM01000024.1"/>
</dbReference>
<accession>A0ABQ2RTZ1</accession>
<evidence type="ECO:0008006" key="4">
    <source>
        <dbReference type="Google" id="ProtNLM"/>
    </source>
</evidence>
<evidence type="ECO:0000313" key="2">
    <source>
        <dbReference type="EMBL" id="GGR66587.1"/>
    </source>
</evidence>
<proteinExistence type="predicted"/>